<dbReference type="InterPro" id="IPR041373">
    <property type="entry name" value="RT_RNaseH"/>
</dbReference>
<keyword evidence="4" id="KW-0255">Endonuclease</keyword>
<keyword evidence="1" id="KW-0808">Transferase</keyword>
<organism evidence="8">
    <name type="scientific">Arundo donax</name>
    <name type="common">Giant reed</name>
    <name type="synonym">Donax arundinaceus</name>
    <dbReference type="NCBI Taxonomy" id="35708"/>
    <lineage>
        <taxon>Eukaryota</taxon>
        <taxon>Viridiplantae</taxon>
        <taxon>Streptophyta</taxon>
        <taxon>Embryophyta</taxon>
        <taxon>Tracheophyta</taxon>
        <taxon>Spermatophyta</taxon>
        <taxon>Magnoliopsida</taxon>
        <taxon>Liliopsida</taxon>
        <taxon>Poales</taxon>
        <taxon>Poaceae</taxon>
        <taxon>PACMAD clade</taxon>
        <taxon>Arundinoideae</taxon>
        <taxon>Arundineae</taxon>
        <taxon>Arundo</taxon>
    </lineage>
</organism>
<keyword evidence="3" id="KW-0540">Nuclease</keyword>
<dbReference type="PANTHER" id="PTHR37984">
    <property type="entry name" value="PROTEIN CBG26694"/>
    <property type="match status" value="1"/>
</dbReference>
<evidence type="ECO:0000313" key="8">
    <source>
        <dbReference type="EMBL" id="JAD18479.1"/>
    </source>
</evidence>
<reference evidence="8" key="2">
    <citation type="journal article" date="2015" name="Data Brief">
        <title>Shoot transcriptome of the giant reed, Arundo donax.</title>
        <authorList>
            <person name="Barrero R.A."/>
            <person name="Guerrero F.D."/>
            <person name="Moolhuijzen P."/>
            <person name="Goolsby J.A."/>
            <person name="Tidwell J."/>
            <person name="Bellgard S.E."/>
            <person name="Bellgard M.I."/>
        </authorList>
    </citation>
    <scope>NUCLEOTIDE SEQUENCE</scope>
    <source>
        <tissue evidence="8">Shoot tissue taken approximately 20 cm above the soil surface</tissue>
    </source>
</reference>
<sequence length="113" mass="12325">MTSAPVLALPDFSQPFVLEADASGQGIGAVLMQGGRPIAFFSQALGIKAASQSTYHKEASAILEALKKWRHSLLGNTLIIRTDHQSLKFMITQRIAEGIQQKLMLIVRNFSNS</sequence>
<name>A0A0A8XWU3_ARUDO</name>
<feature type="domain" description="Reverse transcriptase RNase H-like" evidence="7">
    <location>
        <begin position="11"/>
        <end position="109"/>
    </location>
</feature>
<keyword evidence="2" id="KW-0548">Nucleotidyltransferase</keyword>
<dbReference type="GO" id="GO:0004519">
    <property type="term" value="F:endonuclease activity"/>
    <property type="evidence" value="ECO:0007669"/>
    <property type="project" value="UniProtKB-KW"/>
</dbReference>
<keyword evidence="6" id="KW-0695">RNA-directed DNA polymerase</keyword>
<dbReference type="GO" id="GO:0016787">
    <property type="term" value="F:hydrolase activity"/>
    <property type="evidence" value="ECO:0007669"/>
    <property type="project" value="UniProtKB-KW"/>
</dbReference>
<dbReference type="CDD" id="cd09274">
    <property type="entry name" value="RNase_HI_RT_Ty3"/>
    <property type="match status" value="1"/>
</dbReference>
<keyword evidence="5" id="KW-0378">Hydrolase</keyword>
<dbReference type="InterPro" id="IPR043502">
    <property type="entry name" value="DNA/RNA_pol_sf"/>
</dbReference>
<protein>
    <recommendedName>
        <fullName evidence="7">Reverse transcriptase RNase H-like domain-containing protein</fullName>
    </recommendedName>
</protein>
<evidence type="ECO:0000256" key="2">
    <source>
        <dbReference type="ARBA" id="ARBA00022695"/>
    </source>
</evidence>
<proteinExistence type="predicted"/>
<dbReference type="EMBL" id="GBRH01279416">
    <property type="protein sequence ID" value="JAD18479.1"/>
    <property type="molecule type" value="Transcribed_RNA"/>
</dbReference>
<evidence type="ECO:0000256" key="5">
    <source>
        <dbReference type="ARBA" id="ARBA00022801"/>
    </source>
</evidence>
<dbReference type="InterPro" id="IPR050951">
    <property type="entry name" value="Retrovirus_Pol_polyprotein"/>
</dbReference>
<reference evidence="8" key="1">
    <citation type="submission" date="2014-09" db="EMBL/GenBank/DDBJ databases">
        <authorList>
            <person name="Magalhaes I.L.F."/>
            <person name="Oliveira U."/>
            <person name="Santos F.R."/>
            <person name="Vidigal T.H.D.A."/>
            <person name="Brescovit A.D."/>
            <person name="Santos A.J."/>
        </authorList>
    </citation>
    <scope>NUCLEOTIDE SEQUENCE</scope>
    <source>
        <tissue evidence="8">Shoot tissue taken approximately 20 cm above the soil surface</tissue>
    </source>
</reference>
<evidence type="ECO:0000256" key="4">
    <source>
        <dbReference type="ARBA" id="ARBA00022759"/>
    </source>
</evidence>
<dbReference type="PANTHER" id="PTHR37984:SF5">
    <property type="entry name" value="PROTEIN NYNRIN-LIKE"/>
    <property type="match status" value="1"/>
</dbReference>
<dbReference type="AlphaFoldDB" id="A0A0A8XWU3"/>
<evidence type="ECO:0000256" key="1">
    <source>
        <dbReference type="ARBA" id="ARBA00022679"/>
    </source>
</evidence>
<evidence type="ECO:0000256" key="3">
    <source>
        <dbReference type="ARBA" id="ARBA00022722"/>
    </source>
</evidence>
<dbReference type="Gene3D" id="3.10.20.370">
    <property type="match status" value="1"/>
</dbReference>
<evidence type="ECO:0000256" key="6">
    <source>
        <dbReference type="ARBA" id="ARBA00022918"/>
    </source>
</evidence>
<dbReference type="Pfam" id="PF17917">
    <property type="entry name" value="RT_RNaseH"/>
    <property type="match status" value="1"/>
</dbReference>
<evidence type="ECO:0000259" key="7">
    <source>
        <dbReference type="Pfam" id="PF17917"/>
    </source>
</evidence>
<dbReference type="GO" id="GO:0003964">
    <property type="term" value="F:RNA-directed DNA polymerase activity"/>
    <property type="evidence" value="ECO:0007669"/>
    <property type="project" value="UniProtKB-KW"/>
</dbReference>
<accession>A0A0A8XWU3</accession>
<dbReference type="SUPFAM" id="SSF56672">
    <property type="entry name" value="DNA/RNA polymerases"/>
    <property type="match status" value="1"/>
</dbReference>